<dbReference type="STRING" id="489703.SAMN04488038_112108"/>
<evidence type="ECO:0000313" key="2">
    <source>
        <dbReference type="Proteomes" id="UP000199233"/>
    </source>
</evidence>
<keyword evidence="2" id="KW-1185">Reference proteome</keyword>
<sequence>MNQADTGRGLDRRDFLKLSAGSLAAFTVLGGALQLSGCSRQNAPAAAGYQWLGAEDLPLFSLLIAVSAGPALPGDAAAQGVIGEGLRRIDLACAALGGPAQQQLRQLLDLLHWAPFRRLAGGVTRSWPEASAADLTAMLQRFGDSRLSLLNAAMRVLAKLGALAFWGQSSGYAAARYPGPPAWAFNALNS</sequence>
<dbReference type="InterPro" id="IPR006311">
    <property type="entry name" value="TAT_signal"/>
</dbReference>
<reference evidence="1 2" key="1">
    <citation type="submission" date="2016-10" db="EMBL/GenBank/DDBJ databases">
        <authorList>
            <person name="de Groot N.N."/>
        </authorList>
    </citation>
    <scope>NUCLEOTIDE SEQUENCE [LARGE SCALE GENOMIC DNA]</scope>
    <source>
        <strain evidence="1 2">DSM 25927</strain>
    </source>
</reference>
<gene>
    <name evidence="1" type="ORF">SAMN04488038_112108</name>
</gene>
<protein>
    <submittedName>
        <fullName evidence="1">Uncharacterized protein</fullName>
    </submittedName>
</protein>
<name>A0A1H9JXK2_9GAMM</name>
<accession>A0A1H9JXK2</accession>
<organism evidence="1 2">
    <name type="scientific">Solimonas aquatica</name>
    <dbReference type="NCBI Taxonomy" id="489703"/>
    <lineage>
        <taxon>Bacteria</taxon>
        <taxon>Pseudomonadati</taxon>
        <taxon>Pseudomonadota</taxon>
        <taxon>Gammaproteobacteria</taxon>
        <taxon>Nevskiales</taxon>
        <taxon>Nevskiaceae</taxon>
        <taxon>Solimonas</taxon>
    </lineage>
</organism>
<dbReference type="AlphaFoldDB" id="A0A1H9JXK2"/>
<dbReference type="PROSITE" id="PS51318">
    <property type="entry name" value="TAT"/>
    <property type="match status" value="1"/>
</dbReference>
<dbReference type="EMBL" id="FOFS01000012">
    <property type="protein sequence ID" value="SEQ91245.1"/>
    <property type="molecule type" value="Genomic_DNA"/>
</dbReference>
<dbReference type="RefSeq" id="WP_093288083.1">
    <property type="nucleotide sequence ID" value="NZ_FOFS01000012.1"/>
</dbReference>
<evidence type="ECO:0000313" key="1">
    <source>
        <dbReference type="EMBL" id="SEQ91245.1"/>
    </source>
</evidence>
<dbReference type="OrthoDB" id="6398409at2"/>
<dbReference type="Proteomes" id="UP000199233">
    <property type="component" value="Unassembled WGS sequence"/>
</dbReference>
<proteinExistence type="predicted"/>